<proteinExistence type="predicted"/>
<dbReference type="Proteomes" id="UP000235554">
    <property type="component" value="Unassembled WGS sequence"/>
</dbReference>
<dbReference type="EMBL" id="MCZJ01000046">
    <property type="protein sequence ID" value="PMM54444.1"/>
    <property type="molecule type" value="Genomic_DNA"/>
</dbReference>
<evidence type="ECO:0000313" key="1">
    <source>
        <dbReference type="EMBL" id="PMM54444.1"/>
    </source>
</evidence>
<accession>A0A855IKL5</accession>
<organism evidence="1 2">
    <name type="scientific">Vibrio lentus</name>
    <dbReference type="NCBI Taxonomy" id="136468"/>
    <lineage>
        <taxon>Bacteria</taxon>
        <taxon>Pseudomonadati</taxon>
        <taxon>Pseudomonadota</taxon>
        <taxon>Gammaproteobacteria</taxon>
        <taxon>Vibrionales</taxon>
        <taxon>Vibrionaceae</taxon>
        <taxon>Vibrio</taxon>
    </lineage>
</organism>
<dbReference type="RefSeq" id="WP_102555069.1">
    <property type="nucleotide sequence ID" value="NZ_MCZJ01000046.1"/>
</dbReference>
<comment type="caution">
    <text evidence="1">The sequence shown here is derived from an EMBL/GenBank/DDBJ whole genome shotgun (WGS) entry which is preliminary data.</text>
</comment>
<name>A0A855IKL5_9VIBR</name>
<reference evidence="2" key="1">
    <citation type="submission" date="2016-07" db="EMBL/GenBank/DDBJ databases">
        <title>Nontailed viruses are major unrecognized killers of bacteria in the ocean.</title>
        <authorList>
            <person name="Kauffman K."/>
            <person name="Hussain F."/>
            <person name="Yang J."/>
            <person name="Arevalo P."/>
            <person name="Brown J."/>
            <person name="Cutler M."/>
            <person name="Kelly L."/>
            <person name="Polz M.F."/>
        </authorList>
    </citation>
    <scope>NUCLEOTIDE SEQUENCE [LARGE SCALE GENOMIC DNA]</scope>
    <source>
        <strain evidence="2">10N.261.48.A1</strain>
    </source>
</reference>
<evidence type="ECO:0008006" key="3">
    <source>
        <dbReference type="Google" id="ProtNLM"/>
    </source>
</evidence>
<dbReference type="Gene3D" id="1.10.30.50">
    <property type="match status" value="1"/>
</dbReference>
<gene>
    <name evidence="1" type="ORF">BCT50_12245</name>
</gene>
<protein>
    <recommendedName>
        <fullName evidence="3">HNH endonuclease</fullName>
    </recommendedName>
</protein>
<sequence length="290" mass="33422">MKKLPLPEVNDLDILETMKNSPGIACQPFITNEYDQMRLQYTRYANNDGNPWACVGGTISNDLTNKLEYHYKSPYSDLQYIKELRAKGSPDVCPFCGSLKTATLDHFLPQADYPEWIIYSRNLVPACDCNSKRRNDVKGQLQNQRVLHPYYDNCLTSRIISTDYSGNYEEPVINIVPLPVEGTAEETISFHIDTVVKRSTAIHWMEEKWQSMRRNPRVIISSIPRTAANLTIDELDTYLLETLEDKDEEHQTPNNWYSIFIHGIYRSEDVKAWLVHRFNGIKSGAIDPLV</sequence>
<evidence type="ECO:0000313" key="2">
    <source>
        <dbReference type="Proteomes" id="UP000235554"/>
    </source>
</evidence>
<dbReference type="AlphaFoldDB" id="A0A855IKL5"/>